<evidence type="ECO:0000256" key="1">
    <source>
        <dbReference type="ARBA" id="ARBA00022801"/>
    </source>
</evidence>
<accession>A0ABR0S8P8</accession>
<dbReference type="PANTHER" id="PTHR43329">
    <property type="entry name" value="EPOXIDE HYDROLASE"/>
    <property type="match status" value="1"/>
</dbReference>
<gene>
    <name evidence="4" type="ORF">PT974_12505</name>
</gene>
<keyword evidence="5" id="KW-1185">Reference proteome</keyword>
<dbReference type="InterPro" id="IPR000639">
    <property type="entry name" value="Epox_hydrolase-like"/>
</dbReference>
<name>A0ABR0S8P8_9HYPO</name>
<sequence length="314" mass="35029">MASIAFPSHAKKAKLSDGTQYGYVYVPAEPGKPTLLLLHGFPSSSYDWRYQINHLPKSGYGVLVPDLLGYGDTDKPSDVESYTLKKIGVHLDELLTIEKLDKVIGVGHDFGSMLLTHLTIYWKSRLSAAAFVAVGFMDPSVRLDVAAVNAYTKEVTGESALGYIAYFMTDDAVATVNSAPKTIDSILYAADAKDFRHYLGAEGALETALKNGTIVKQDSGLGGYQGPLNWYRVLVNLTPSEDDKVLTEEQKEFSFPTLFVMTQKDHVIDPENQLQTTSRYARNIHVERLDTGHWAHLEKKDEFEKLFDQWLEKL</sequence>
<comment type="caution">
    <text evidence="4">The sequence shown here is derived from an EMBL/GenBank/DDBJ whole genome shotgun (WGS) entry which is preliminary data.</text>
</comment>
<evidence type="ECO:0000313" key="4">
    <source>
        <dbReference type="EMBL" id="KAK5988354.1"/>
    </source>
</evidence>
<dbReference type="PRINTS" id="PR00412">
    <property type="entry name" value="EPOXHYDRLASE"/>
</dbReference>
<feature type="domain" description="AB hydrolase-1" evidence="3">
    <location>
        <begin position="33"/>
        <end position="299"/>
    </location>
</feature>
<dbReference type="InterPro" id="IPR029058">
    <property type="entry name" value="AB_hydrolase_fold"/>
</dbReference>
<dbReference type="Proteomes" id="UP001338125">
    <property type="component" value="Unassembled WGS sequence"/>
</dbReference>
<protein>
    <submittedName>
        <fullName evidence="4">Cytosolic epoxide hydrolase 2-like protein</fullName>
    </submittedName>
</protein>
<evidence type="ECO:0000313" key="5">
    <source>
        <dbReference type="Proteomes" id="UP001338125"/>
    </source>
</evidence>
<evidence type="ECO:0000256" key="2">
    <source>
        <dbReference type="ARBA" id="ARBA00038334"/>
    </source>
</evidence>
<dbReference type="EMBL" id="JAVFKD010000016">
    <property type="protein sequence ID" value="KAK5988354.1"/>
    <property type="molecule type" value="Genomic_DNA"/>
</dbReference>
<dbReference type="Gene3D" id="3.40.50.1820">
    <property type="entry name" value="alpha/beta hydrolase"/>
    <property type="match status" value="1"/>
</dbReference>
<reference evidence="4 5" key="1">
    <citation type="submission" date="2024-01" db="EMBL/GenBank/DDBJ databases">
        <title>Complete genome of Cladobotryum mycophilum ATHUM6906.</title>
        <authorList>
            <person name="Christinaki A.C."/>
            <person name="Myridakis A.I."/>
            <person name="Kouvelis V.N."/>
        </authorList>
    </citation>
    <scope>NUCLEOTIDE SEQUENCE [LARGE SCALE GENOMIC DNA]</scope>
    <source>
        <strain evidence="4 5">ATHUM6906</strain>
    </source>
</reference>
<dbReference type="SUPFAM" id="SSF53474">
    <property type="entry name" value="alpha/beta-Hydrolases"/>
    <property type="match status" value="1"/>
</dbReference>
<evidence type="ECO:0000259" key="3">
    <source>
        <dbReference type="Pfam" id="PF00561"/>
    </source>
</evidence>
<comment type="similarity">
    <text evidence="2">Belongs to the AB hydrolase superfamily. Epoxide hydrolase family.</text>
</comment>
<proteinExistence type="inferred from homology"/>
<organism evidence="4 5">
    <name type="scientific">Cladobotryum mycophilum</name>
    <dbReference type="NCBI Taxonomy" id="491253"/>
    <lineage>
        <taxon>Eukaryota</taxon>
        <taxon>Fungi</taxon>
        <taxon>Dikarya</taxon>
        <taxon>Ascomycota</taxon>
        <taxon>Pezizomycotina</taxon>
        <taxon>Sordariomycetes</taxon>
        <taxon>Hypocreomycetidae</taxon>
        <taxon>Hypocreales</taxon>
        <taxon>Hypocreaceae</taxon>
        <taxon>Cladobotryum</taxon>
    </lineage>
</organism>
<keyword evidence="1" id="KW-0378">Hydrolase</keyword>
<dbReference type="Pfam" id="PF00561">
    <property type="entry name" value="Abhydrolase_1"/>
    <property type="match status" value="1"/>
</dbReference>
<dbReference type="InterPro" id="IPR000073">
    <property type="entry name" value="AB_hydrolase_1"/>
</dbReference>